<dbReference type="PANTHER" id="PTHR10334">
    <property type="entry name" value="CYSTEINE-RICH SECRETORY PROTEIN-RELATED"/>
    <property type="match status" value="1"/>
</dbReference>
<dbReference type="InterPro" id="IPR035940">
    <property type="entry name" value="CAP_sf"/>
</dbReference>
<dbReference type="Gene3D" id="3.40.33.10">
    <property type="entry name" value="CAP"/>
    <property type="match status" value="1"/>
</dbReference>
<protein>
    <recommendedName>
        <fullName evidence="2">SCP domain-containing protein</fullName>
    </recommendedName>
</protein>
<dbReference type="SUPFAM" id="SSF55797">
    <property type="entry name" value="PR-1-like"/>
    <property type="match status" value="1"/>
</dbReference>
<keyword evidence="4" id="KW-1185">Reference proteome</keyword>
<evidence type="ECO:0000313" key="3">
    <source>
        <dbReference type="EMBL" id="KAJ8376601.1"/>
    </source>
</evidence>
<gene>
    <name evidence="3" type="ORF">SKAU_G00071810</name>
</gene>
<evidence type="ECO:0000256" key="1">
    <source>
        <dbReference type="SAM" id="SignalP"/>
    </source>
</evidence>
<dbReference type="PRINTS" id="PR00837">
    <property type="entry name" value="V5TPXLIKE"/>
</dbReference>
<feature type="chain" id="PRO_5040180715" description="SCP domain-containing protein" evidence="1">
    <location>
        <begin position="24"/>
        <end position="210"/>
    </location>
</feature>
<dbReference type="Proteomes" id="UP001152622">
    <property type="component" value="Chromosome 2"/>
</dbReference>
<dbReference type="InterPro" id="IPR001283">
    <property type="entry name" value="CRISP-related"/>
</dbReference>
<dbReference type="Pfam" id="PF00188">
    <property type="entry name" value="CAP"/>
    <property type="match status" value="1"/>
</dbReference>
<organism evidence="3 4">
    <name type="scientific">Synaphobranchus kaupii</name>
    <name type="common">Kaup's arrowtooth eel</name>
    <dbReference type="NCBI Taxonomy" id="118154"/>
    <lineage>
        <taxon>Eukaryota</taxon>
        <taxon>Metazoa</taxon>
        <taxon>Chordata</taxon>
        <taxon>Craniata</taxon>
        <taxon>Vertebrata</taxon>
        <taxon>Euteleostomi</taxon>
        <taxon>Actinopterygii</taxon>
        <taxon>Neopterygii</taxon>
        <taxon>Teleostei</taxon>
        <taxon>Anguilliformes</taxon>
        <taxon>Synaphobranchidae</taxon>
        <taxon>Synaphobranchus</taxon>
    </lineage>
</organism>
<feature type="domain" description="SCP" evidence="2">
    <location>
        <begin position="60"/>
        <end position="197"/>
    </location>
</feature>
<proteinExistence type="predicted"/>
<dbReference type="OrthoDB" id="8937410at2759"/>
<dbReference type="FunFam" id="3.40.33.10:FF:000001">
    <property type="entry name" value="Cysteine-rich secretory protein LCCL domain containing 1"/>
    <property type="match status" value="1"/>
</dbReference>
<accession>A0A9Q1G7C5</accession>
<keyword evidence="1" id="KW-0732">Signal</keyword>
<dbReference type="SMART" id="SM00198">
    <property type="entry name" value="SCP"/>
    <property type="match status" value="1"/>
</dbReference>
<dbReference type="EMBL" id="JAINUF010000002">
    <property type="protein sequence ID" value="KAJ8376601.1"/>
    <property type="molecule type" value="Genomic_DNA"/>
</dbReference>
<evidence type="ECO:0000313" key="4">
    <source>
        <dbReference type="Proteomes" id="UP001152622"/>
    </source>
</evidence>
<evidence type="ECO:0000259" key="2">
    <source>
        <dbReference type="SMART" id="SM00198"/>
    </source>
</evidence>
<reference evidence="3" key="1">
    <citation type="journal article" date="2023" name="Science">
        <title>Genome structures resolve the early diversification of teleost fishes.</title>
        <authorList>
            <person name="Parey E."/>
            <person name="Louis A."/>
            <person name="Montfort J."/>
            <person name="Bouchez O."/>
            <person name="Roques C."/>
            <person name="Iampietro C."/>
            <person name="Lluch J."/>
            <person name="Castinel A."/>
            <person name="Donnadieu C."/>
            <person name="Desvignes T."/>
            <person name="Floi Bucao C."/>
            <person name="Jouanno E."/>
            <person name="Wen M."/>
            <person name="Mejri S."/>
            <person name="Dirks R."/>
            <person name="Jansen H."/>
            <person name="Henkel C."/>
            <person name="Chen W.J."/>
            <person name="Zahm M."/>
            <person name="Cabau C."/>
            <person name="Klopp C."/>
            <person name="Thompson A.W."/>
            <person name="Robinson-Rechavi M."/>
            <person name="Braasch I."/>
            <person name="Lecointre G."/>
            <person name="Bobe J."/>
            <person name="Postlethwait J.H."/>
            <person name="Berthelot C."/>
            <person name="Roest Crollius H."/>
            <person name="Guiguen Y."/>
        </authorList>
    </citation>
    <scope>NUCLEOTIDE SEQUENCE</scope>
    <source>
        <strain evidence="3">WJC10195</strain>
    </source>
</reference>
<feature type="signal peptide" evidence="1">
    <location>
        <begin position="1"/>
        <end position="23"/>
    </location>
</feature>
<comment type="caution">
    <text evidence="3">The sequence shown here is derived from an EMBL/GenBank/DDBJ whole genome shotgun (WGS) entry which is preliminary data.</text>
</comment>
<name>A0A9Q1G7C5_SYNKA</name>
<sequence>MKCASQEWLRGMALLFLSRTVVSLAIPNSTHLESMLEKYMDEDGEWWASKQRGKRAIAQNDIRAILDLHNKLRGQVYPPASNMEYMVWDTELESTAEAWAETCLWEHGPGGLLPHIGQNLGVHYGRYRRPTTHVQSWYNEVRYYSFPYPHECNPYCPFRCTGPICTHYTQLVWATSSRVGVRSQLVLQHGGVGPFIGQSHLPGLQLLTKG</sequence>
<dbReference type="InterPro" id="IPR014044">
    <property type="entry name" value="CAP_dom"/>
</dbReference>
<dbReference type="AlphaFoldDB" id="A0A9Q1G7C5"/>